<dbReference type="RefSeq" id="WP_069002921.1">
    <property type="nucleotide sequence ID" value="NZ_LVJW01000006.1"/>
</dbReference>
<evidence type="ECO:0000256" key="1">
    <source>
        <dbReference type="ARBA" id="ARBA00004196"/>
    </source>
</evidence>
<keyword evidence="6" id="KW-1185">Reference proteome</keyword>
<proteinExistence type="predicted"/>
<feature type="domain" description="YknX-like C-terminal permuted SH3-like" evidence="4">
    <location>
        <begin position="332"/>
        <end position="395"/>
    </location>
</feature>
<evidence type="ECO:0000259" key="4">
    <source>
        <dbReference type="Pfam" id="PF25989"/>
    </source>
</evidence>
<evidence type="ECO:0000313" key="6">
    <source>
        <dbReference type="Proteomes" id="UP000094849"/>
    </source>
</evidence>
<dbReference type="GO" id="GO:1990961">
    <property type="term" value="P:xenobiotic detoxification by transmembrane export across the plasma membrane"/>
    <property type="evidence" value="ECO:0007669"/>
    <property type="project" value="InterPro"/>
</dbReference>
<dbReference type="GO" id="GO:0030313">
    <property type="term" value="C:cell envelope"/>
    <property type="evidence" value="ECO:0007669"/>
    <property type="project" value="UniProtKB-SubCell"/>
</dbReference>
<comment type="caution">
    <text evidence="5">The sequence shown here is derived from an EMBL/GenBank/DDBJ whole genome shotgun (WGS) entry which is preliminary data.</text>
</comment>
<dbReference type="OrthoDB" id="9791520at2"/>
<reference evidence="5 6" key="1">
    <citation type="submission" date="2016-03" db="EMBL/GenBank/DDBJ databases">
        <title>Chemosynthetic sulphur-oxidizing symbionts of marine invertebrate animals are capable of nitrogen fixation.</title>
        <authorList>
            <person name="Petersen J.M."/>
            <person name="Kemper A."/>
            <person name="Gruber-Vodicka H."/>
            <person name="Cardini U."/>
            <person name="Geest Mvander."/>
            <person name="Kleiner M."/>
            <person name="Bulgheresi S."/>
            <person name="Fussmann M."/>
            <person name="Herbold C."/>
            <person name="Seah B.K.B."/>
            <person name="Antony C.Paul."/>
            <person name="Liu D."/>
            <person name="Belitz A."/>
            <person name="Weber M."/>
        </authorList>
    </citation>
    <scope>NUCLEOTIDE SEQUENCE [LARGE SCALE GENOMIC DNA]</scope>
    <source>
        <strain evidence="5">G_D</strain>
    </source>
</reference>
<dbReference type="PANTHER" id="PTHR32347">
    <property type="entry name" value="EFFLUX SYSTEM COMPONENT YKNX-RELATED"/>
    <property type="match status" value="1"/>
</dbReference>
<dbReference type="EMBL" id="LVJZ01000003">
    <property type="protein sequence ID" value="ODB96318.1"/>
    <property type="molecule type" value="Genomic_DNA"/>
</dbReference>
<dbReference type="Gene3D" id="2.40.50.100">
    <property type="match status" value="1"/>
</dbReference>
<dbReference type="GO" id="GO:1990195">
    <property type="term" value="C:macrolide transmembrane transporter complex"/>
    <property type="evidence" value="ECO:0007669"/>
    <property type="project" value="InterPro"/>
</dbReference>
<dbReference type="Gene3D" id="6.10.140.1990">
    <property type="match status" value="1"/>
</dbReference>
<dbReference type="Proteomes" id="UP000094849">
    <property type="component" value="Unassembled WGS sequence"/>
</dbReference>
<evidence type="ECO:0000256" key="2">
    <source>
        <dbReference type="ARBA" id="ARBA00023054"/>
    </source>
</evidence>
<dbReference type="InterPro" id="IPR058637">
    <property type="entry name" value="YknX-like_C"/>
</dbReference>
<dbReference type="Gene3D" id="2.40.30.170">
    <property type="match status" value="1"/>
</dbReference>
<dbReference type="STRING" id="1818881.A3196_05820"/>
<dbReference type="InterPro" id="IPR030190">
    <property type="entry name" value="MacA_alpha-hairpin_sf"/>
</dbReference>
<protein>
    <recommendedName>
        <fullName evidence="4">YknX-like C-terminal permuted SH3-like domain-containing protein</fullName>
    </recommendedName>
</protein>
<name>A0A1E2UNJ2_9GAMM</name>
<dbReference type="PANTHER" id="PTHR32347:SF29">
    <property type="entry name" value="UPF0194 MEMBRANE PROTEIN YBHG"/>
    <property type="match status" value="1"/>
</dbReference>
<dbReference type="AlphaFoldDB" id="A0A1E2UNJ2"/>
<feature type="coiled-coil region" evidence="3">
    <location>
        <begin position="110"/>
        <end position="144"/>
    </location>
</feature>
<organism evidence="5 6">
    <name type="scientific">Candidatus Thiodiazotropha endoloripes</name>
    <dbReference type="NCBI Taxonomy" id="1818881"/>
    <lineage>
        <taxon>Bacteria</taxon>
        <taxon>Pseudomonadati</taxon>
        <taxon>Pseudomonadota</taxon>
        <taxon>Gammaproteobacteria</taxon>
        <taxon>Chromatiales</taxon>
        <taxon>Sedimenticolaceae</taxon>
        <taxon>Candidatus Thiodiazotropha</taxon>
    </lineage>
</organism>
<sequence length="402" mass="44631">MSAHWKRILIWGVVSLVVLASLVWAFQPKPIAVDLMTLQPGELVVTIDEEGETRVRDVFTLSAPISGRAMRIEAEVGDKVIANETLLAEIEPIDPTLLDPRSEAQARADIRAAEANRILAEAAVKEARVELDFALSELNRSRRLHTEAVISARELESVQRTYQTRQAALETAVANRQARQAELDRANAQLISPTQPRSNAEACQCVPIRAPVNGRILKIQHKSEGVVSAGEPLLEIGDPDKLEIVADLLSSDAIKVEAGQQVYIENWGGDQTLNGVVRRVEPFGFTKVSALGIEEQRVNVIIDFTSPHAEWNRIAHGYQVDVRIVLWRGKQVLKLPLTALFRDGKHWSVFIEQQGMAEQRRITIGYRTGFEAEVTEGLSPGERIIVHPSDKIKQGILLEGRE</sequence>
<accession>A0A1E2UNJ2</accession>
<gene>
    <name evidence="5" type="ORF">A3196_05820</name>
</gene>
<dbReference type="Gene3D" id="2.40.420.20">
    <property type="match status" value="1"/>
</dbReference>
<dbReference type="GO" id="GO:0019898">
    <property type="term" value="C:extrinsic component of membrane"/>
    <property type="evidence" value="ECO:0007669"/>
    <property type="project" value="InterPro"/>
</dbReference>
<dbReference type="Pfam" id="PF25989">
    <property type="entry name" value="YknX_C"/>
    <property type="match status" value="1"/>
</dbReference>
<comment type="subcellular location">
    <subcellularLocation>
        <location evidence="1">Cell envelope</location>
    </subcellularLocation>
</comment>
<dbReference type="InterPro" id="IPR050465">
    <property type="entry name" value="UPF0194_transport"/>
</dbReference>
<evidence type="ECO:0000256" key="3">
    <source>
        <dbReference type="SAM" id="Coils"/>
    </source>
</evidence>
<evidence type="ECO:0000313" key="5">
    <source>
        <dbReference type="EMBL" id="ODB96318.1"/>
    </source>
</evidence>
<keyword evidence="2 3" id="KW-0175">Coiled coil</keyword>